<dbReference type="EMBL" id="LOCO01000002">
    <property type="protein sequence ID" value="KXO11669.1"/>
    <property type="molecule type" value="Genomic_DNA"/>
</dbReference>
<organism evidence="1 2">
    <name type="scientific">Marinobacter excellens LAMA 842</name>
    <dbReference type="NCBI Taxonomy" id="1306954"/>
    <lineage>
        <taxon>Bacteria</taxon>
        <taxon>Pseudomonadati</taxon>
        <taxon>Pseudomonadota</taxon>
        <taxon>Gammaproteobacteria</taxon>
        <taxon>Pseudomonadales</taxon>
        <taxon>Marinobacteraceae</taxon>
        <taxon>Marinobacter</taxon>
    </lineage>
</organism>
<sequence length="100" mass="11896">MLAFRRILVHLCRLCFRDVTGIYPTYGFSLRMDEQHHLRRLFFVHSEELHQYIHHEIHGCVVIVQEHNPIPGRALQSWLLGRNTNTFMTPGLFVLPLIKY</sequence>
<name>A0A137SGV8_9GAMM</name>
<accession>A0A137SGV8</accession>
<gene>
    <name evidence="1" type="ORF">J122_539</name>
</gene>
<proteinExistence type="predicted"/>
<comment type="caution">
    <text evidence="1">The sequence shown here is derived from an EMBL/GenBank/DDBJ whole genome shotgun (WGS) entry which is preliminary data.</text>
</comment>
<dbReference type="AlphaFoldDB" id="A0A137SGV8"/>
<dbReference type="Proteomes" id="UP000070282">
    <property type="component" value="Unassembled WGS sequence"/>
</dbReference>
<reference evidence="2" key="1">
    <citation type="submission" date="2015-12" db="EMBL/GenBank/DDBJ databases">
        <authorList>
            <person name="Lima A."/>
            <person name="Farahani Zayas N."/>
            <person name="Castro Da Silva M.A."/>
            <person name="Cabral A."/>
            <person name="Pessatti M.L."/>
        </authorList>
    </citation>
    <scope>NUCLEOTIDE SEQUENCE [LARGE SCALE GENOMIC DNA]</scope>
    <source>
        <strain evidence="2">LAMA 842</strain>
    </source>
</reference>
<evidence type="ECO:0000313" key="2">
    <source>
        <dbReference type="Proteomes" id="UP000070282"/>
    </source>
</evidence>
<keyword evidence="2" id="KW-1185">Reference proteome</keyword>
<protein>
    <submittedName>
        <fullName evidence="1">Uncharacterized protein</fullName>
    </submittedName>
</protein>
<evidence type="ECO:0000313" key="1">
    <source>
        <dbReference type="EMBL" id="KXO11669.1"/>
    </source>
</evidence>